<dbReference type="CDD" id="cd02980">
    <property type="entry name" value="TRX_Fd_family"/>
    <property type="match status" value="1"/>
</dbReference>
<dbReference type="SUPFAM" id="SSF52833">
    <property type="entry name" value="Thioredoxin-like"/>
    <property type="match status" value="1"/>
</dbReference>
<gene>
    <name evidence="1" type="ORF">ACFQPE_00290</name>
</gene>
<organism evidence="1 2">
    <name type="scientific">Halomarina halobia</name>
    <dbReference type="NCBI Taxonomy" id="3033386"/>
    <lineage>
        <taxon>Archaea</taxon>
        <taxon>Methanobacteriati</taxon>
        <taxon>Methanobacteriota</taxon>
        <taxon>Stenosarchaea group</taxon>
        <taxon>Halobacteria</taxon>
        <taxon>Halobacteriales</taxon>
        <taxon>Natronomonadaceae</taxon>
        <taxon>Halomarina</taxon>
    </lineage>
</organism>
<sequence>MKRRTPDREAHGQVAHVFVCTTRRDSEHACCGAVGGDAVLEAVTDWLRYRDAFWSDVSVSTTSCLGLCSEDGAALTVQPHDEWYSDVRAADVPALLEGTVGTEVGDPVRE</sequence>
<proteinExistence type="predicted"/>
<accession>A0ABD6A530</accession>
<evidence type="ECO:0000313" key="1">
    <source>
        <dbReference type="EMBL" id="MFC7315237.1"/>
    </source>
</evidence>
<dbReference type="GeneID" id="79314196"/>
<dbReference type="AlphaFoldDB" id="A0ABD6A530"/>
<dbReference type="InterPro" id="IPR036249">
    <property type="entry name" value="Thioredoxin-like_sf"/>
</dbReference>
<keyword evidence="2" id="KW-1185">Reference proteome</keyword>
<name>A0ABD6A530_9EURY</name>
<dbReference type="RefSeq" id="WP_276304643.1">
    <property type="nucleotide sequence ID" value="NZ_CP119992.1"/>
</dbReference>
<dbReference type="EMBL" id="JBHTBF010000001">
    <property type="protein sequence ID" value="MFC7315237.1"/>
    <property type="molecule type" value="Genomic_DNA"/>
</dbReference>
<dbReference type="Gene3D" id="3.40.30.10">
    <property type="entry name" value="Glutaredoxin"/>
    <property type="match status" value="1"/>
</dbReference>
<comment type="caution">
    <text evidence="1">The sequence shown here is derived from an EMBL/GenBank/DDBJ whole genome shotgun (WGS) entry which is preliminary data.</text>
</comment>
<protein>
    <submittedName>
        <fullName evidence="1">Ferredoxin</fullName>
    </submittedName>
</protein>
<dbReference type="Proteomes" id="UP001596547">
    <property type="component" value="Unassembled WGS sequence"/>
</dbReference>
<reference evidence="1 2" key="1">
    <citation type="journal article" date="2019" name="Int. J. Syst. Evol. Microbiol.">
        <title>The Global Catalogue of Microorganisms (GCM) 10K type strain sequencing project: providing services to taxonomists for standard genome sequencing and annotation.</title>
        <authorList>
            <consortium name="The Broad Institute Genomics Platform"/>
            <consortium name="The Broad Institute Genome Sequencing Center for Infectious Disease"/>
            <person name="Wu L."/>
            <person name="Ma J."/>
        </authorList>
    </citation>
    <scope>NUCLEOTIDE SEQUENCE [LARGE SCALE GENOMIC DNA]</scope>
    <source>
        <strain evidence="1 2">PSR21</strain>
    </source>
</reference>
<evidence type="ECO:0000313" key="2">
    <source>
        <dbReference type="Proteomes" id="UP001596547"/>
    </source>
</evidence>